<protein>
    <recommendedName>
        <fullName evidence="3">SPOR domain-containing protein</fullName>
    </recommendedName>
</protein>
<name>A0A4U8Z014_METTU</name>
<sequence length="344" mass="35241">MNNYPTEDRSDDWRYQDDDPYASGFGYEPERRSRRPLYIMAAIIFAGIGGIGATFALKGGSSSHQIAMIKAVDGPVKIQPEGAGKADAPGEDASILNRTPQAAPVAVADGAEQPVDLSQMPDRAPRVIAMNGAQSGAASVPVPAPPAHAAQTQSSEPLGIAGLIEPKKVKTISVRPDGTLLPNDQPPQTTGAPLPAASAPHQPSTPTAKAATPKSTARVATTPKPVASGADAAHATAAPTKAKPVQIAAAQADDAPVTASPAAGGGYAAQLAAPASEQEAREIQMRLIKKYGGEIPGFHPAIRKAISGEKTVYRVRSVGLSKEEATALCQKVQSSGGACFVAKN</sequence>
<dbReference type="RefSeq" id="WP_134487708.1">
    <property type="nucleotide sequence ID" value="NZ_LR536450.1"/>
</dbReference>
<evidence type="ECO:0000313" key="4">
    <source>
        <dbReference type="EMBL" id="VFU07977.1"/>
    </source>
</evidence>
<feature type="compositionally biased region" description="Low complexity" evidence="1">
    <location>
        <begin position="230"/>
        <end position="239"/>
    </location>
</feature>
<dbReference type="Gene3D" id="3.30.70.1070">
    <property type="entry name" value="Sporulation related repeat"/>
    <property type="match status" value="1"/>
</dbReference>
<organism evidence="4 5">
    <name type="scientific">Methylocella tundrae</name>
    <dbReference type="NCBI Taxonomy" id="227605"/>
    <lineage>
        <taxon>Bacteria</taxon>
        <taxon>Pseudomonadati</taxon>
        <taxon>Pseudomonadota</taxon>
        <taxon>Alphaproteobacteria</taxon>
        <taxon>Hyphomicrobiales</taxon>
        <taxon>Beijerinckiaceae</taxon>
        <taxon>Methylocella</taxon>
    </lineage>
</organism>
<reference evidence="4 5" key="1">
    <citation type="submission" date="2019-03" db="EMBL/GenBank/DDBJ databases">
        <authorList>
            <person name="Kox A.R. M."/>
        </authorList>
    </citation>
    <scope>NUCLEOTIDE SEQUENCE [LARGE SCALE GENOMIC DNA]</scope>
    <source>
        <strain evidence="4">MTUNDRAET4 annotated genome</strain>
    </source>
</reference>
<dbReference type="OrthoDB" id="7338235at2"/>
<dbReference type="GO" id="GO:0042834">
    <property type="term" value="F:peptidoglycan binding"/>
    <property type="evidence" value="ECO:0007669"/>
    <property type="project" value="InterPro"/>
</dbReference>
<feature type="compositionally biased region" description="Low complexity" evidence="1">
    <location>
        <begin position="204"/>
        <end position="217"/>
    </location>
</feature>
<feature type="domain" description="SPOR" evidence="3">
    <location>
        <begin position="263"/>
        <end position="342"/>
    </location>
</feature>
<feature type="compositionally biased region" description="Basic and acidic residues" evidence="1">
    <location>
        <begin position="1"/>
        <end position="17"/>
    </location>
</feature>
<dbReference type="Proteomes" id="UP000294360">
    <property type="component" value="Chromosome"/>
</dbReference>
<evidence type="ECO:0000259" key="3">
    <source>
        <dbReference type="Pfam" id="PF05036"/>
    </source>
</evidence>
<evidence type="ECO:0000313" key="5">
    <source>
        <dbReference type="Proteomes" id="UP000294360"/>
    </source>
</evidence>
<dbReference type="InterPro" id="IPR007730">
    <property type="entry name" value="SPOR-like_dom"/>
</dbReference>
<dbReference type="EMBL" id="LR536450">
    <property type="protein sequence ID" value="VFU07977.1"/>
    <property type="molecule type" value="Genomic_DNA"/>
</dbReference>
<feature type="compositionally biased region" description="Low complexity" evidence="1">
    <location>
        <begin position="136"/>
        <end position="155"/>
    </location>
</feature>
<proteinExistence type="predicted"/>
<keyword evidence="2" id="KW-1133">Transmembrane helix</keyword>
<evidence type="ECO:0000256" key="2">
    <source>
        <dbReference type="SAM" id="Phobius"/>
    </source>
</evidence>
<feature type="region of interest" description="Disordered" evidence="1">
    <location>
        <begin position="175"/>
        <end position="239"/>
    </location>
</feature>
<feature type="transmembrane region" description="Helical" evidence="2">
    <location>
        <begin position="37"/>
        <end position="57"/>
    </location>
</feature>
<accession>A0A4U8Z014</accession>
<keyword evidence="2" id="KW-0812">Transmembrane</keyword>
<dbReference type="KEGG" id="mtun:MTUNDRAET4_1084"/>
<gene>
    <name evidence="4" type="ORF">MTUNDRAET4_1084</name>
</gene>
<dbReference type="AlphaFoldDB" id="A0A4U8Z014"/>
<dbReference type="Pfam" id="PF05036">
    <property type="entry name" value="SPOR"/>
    <property type="match status" value="1"/>
</dbReference>
<dbReference type="InterPro" id="IPR036680">
    <property type="entry name" value="SPOR-like_sf"/>
</dbReference>
<keyword evidence="2" id="KW-0472">Membrane</keyword>
<feature type="region of interest" description="Disordered" evidence="1">
    <location>
        <begin position="1"/>
        <end position="27"/>
    </location>
</feature>
<feature type="region of interest" description="Disordered" evidence="1">
    <location>
        <begin position="136"/>
        <end position="162"/>
    </location>
</feature>
<evidence type="ECO:0000256" key="1">
    <source>
        <dbReference type="SAM" id="MobiDB-lite"/>
    </source>
</evidence>